<dbReference type="EMBL" id="QFQP01000006">
    <property type="protein sequence ID" value="PZR15011.1"/>
    <property type="molecule type" value="Genomic_DNA"/>
</dbReference>
<evidence type="ECO:0000256" key="2">
    <source>
        <dbReference type="RuleBase" id="RU000393"/>
    </source>
</evidence>
<evidence type="ECO:0000256" key="3">
    <source>
        <dbReference type="SAM" id="MobiDB-lite"/>
    </source>
</evidence>
<comment type="cofactor">
    <cofactor evidence="2">
        <name>Zn(2+)</name>
        <dbReference type="ChEBI" id="CHEBI:29105"/>
    </cofactor>
    <text evidence="2">Binds 1 zinc ion per subunit.</text>
</comment>
<keyword evidence="2" id="KW-0560">Oxidoreductase</keyword>
<comment type="caution">
    <text evidence="5">The sequence shown here is derived from an EMBL/GenBank/DDBJ whole genome shotgun (WGS) entry which is preliminary data.</text>
</comment>
<evidence type="ECO:0000256" key="1">
    <source>
        <dbReference type="ARBA" id="ARBA00010457"/>
    </source>
</evidence>
<organism evidence="5 6">
    <name type="scientific">Archangium gephyra</name>
    <dbReference type="NCBI Taxonomy" id="48"/>
    <lineage>
        <taxon>Bacteria</taxon>
        <taxon>Pseudomonadati</taxon>
        <taxon>Myxococcota</taxon>
        <taxon>Myxococcia</taxon>
        <taxon>Myxococcales</taxon>
        <taxon>Cystobacterineae</taxon>
        <taxon>Archangiaceae</taxon>
        <taxon>Archangium</taxon>
    </lineage>
</organism>
<feature type="domain" description="Superoxide dismutase copper/zinc binding" evidence="4">
    <location>
        <begin position="47"/>
        <end position="176"/>
    </location>
</feature>
<gene>
    <name evidence="5" type="ORF">DI536_09550</name>
</gene>
<feature type="region of interest" description="Disordered" evidence="3">
    <location>
        <begin position="72"/>
        <end position="117"/>
    </location>
</feature>
<dbReference type="InterPro" id="IPR001424">
    <property type="entry name" value="SOD_Cu_Zn_dom"/>
</dbReference>
<keyword evidence="2" id="KW-0862">Zinc</keyword>
<proteinExistence type="inferred from homology"/>
<name>A0A2W5VWJ2_9BACT</name>
<dbReference type="GO" id="GO:0005507">
    <property type="term" value="F:copper ion binding"/>
    <property type="evidence" value="ECO:0007669"/>
    <property type="project" value="InterPro"/>
</dbReference>
<dbReference type="Proteomes" id="UP000249061">
    <property type="component" value="Unassembled WGS sequence"/>
</dbReference>
<dbReference type="InterPro" id="IPR018152">
    <property type="entry name" value="SOD_Cu/Zn_BS"/>
</dbReference>
<accession>A0A2W5VWJ2</accession>
<keyword evidence="2" id="KW-0479">Metal-binding</keyword>
<evidence type="ECO:0000313" key="5">
    <source>
        <dbReference type="EMBL" id="PZR15011.1"/>
    </source>
</evidence>
<dbReference type="GO" id="GO:0004784">
    <property type="term" value="F:superoxide dismutase activity"/>
    <property type="evidence" value="ECO:0007669"/>
    <property type="project" value="UniProtKB-EC"/>
</dbReference>
<keyword evidence="2" id="KW-0186">Copper</keyword>
<dbReference type="InterPro" id="IPR036423">
    <property type="entry name" value="SOD-like_Cu/Zn_dom_sf"/>
</dbReference>
<sequence length="191" mass="19378">MRTTLLLAALAFASCAHENKVTNVDSHAVAPVKARATLEPKSGASTTGEVKFAETAGEVTMQLSVSGATPGNHAVHLHVNGDCSSADGESAGPHWNPSEEAHGHLGHGPAHKGDIGNLVVGADGKGTLSFTTKEWTMGSGQKNDLVGRAVVVHASEDDFKSQPSGNAGGRIACGVVVLNGQVDEGVSGANR</sequence>
<dbReference type="InterPro" id="IPR024134">
    <property type="entry name" value="SOD_Cu/Zn_/chaperone"/>
</dbReference>
<dbReference type="SUPFAM" id="SSF49329">
    <property type="entry name" value="Cu,Zn superoxide dismutase-like"/>
    <property type="match status" value="1"/>
</dbReference>
<evidence type="ECO:0000313" key="6">
    <source>
        <dbReference type="Proteomes" id="UP000249061"/>
    </source>
</evidence>
<dbReference type="Gene3D" id="2.60.40.200">
    <property type="entry name" value="Superoxide dismutase, copper/zinc binding domain"/>
    <property type="match status" value="1"/>
</dbReference>
<dbReference type="PROSITE" id="PS00332">
    <property type="entry name" value="SOD_CU_ZN_2"/>
    <property type="match status" value="1"/>
</dbReference>
<comment type="catalytic activity">
    <reaction evidence="2">
        <text>2 superoxide + 2 H(+) = H2O2 + O2</text>
        <dbReference type="Rhea" id="RHEA:20696"/>
        <dbReference type="ChEBI" id="CHEBI:15378"/>
        <dbReference type="ChEBI" id="CHEBI:15379"/>
        <dbReference type="ChEBI" id="CHEBI:16240"/>
        <dbReference type="ChEBI" id="CHEBI:18421"/>
        <dbReference type="EC" id="1.15.1.1"/>
    </reaction>
</comment>
<reference evidence="5 6" key="1">
    <citation type="submission" date="2017-08" db="EMBL/GenBank/DDBJ databases">
        <title>Infants hospitalized years apart are colonized by the same room-sourced microbial strains.</title>
        <authorList>
            <person name="Brooks B."/>
            <person name="Olm M.R."/>
            <person name="Firek B.A."/>
            <person name="Baker R."/>
            <person name="Thomas B.C."/>
            <person name="Morowitz M.J."/>
            <person name="Banfield J.F."/>
        </authorList>
    </citation>
    <scope>NUCLEOTIDE SEQUENCE [LARGE SCALE GENOMIC DNA]</scope>
    <source>
        <strain evidence="5">S2_003_000_R2_14</strain>
    </source>
</reference>
<comment type="function">
    <text evidence="2">Destroys radicals which are normally produced within the cells and which are toxic to biological systems.</text>
</comment>
<dbReference type="CDD" id="cd00305">
    <property type="entry name" value="Cu-Zn_Superoxide_Dismutase"/>
    <property type="match status" value="1"/>
</dbReference>
<dbReference type="Pfam" id="PF00080">
    <property type="entry name" value="Sod_Cu"/>
    <property type="match status" value="1"/>
</dbReference>
<comment type="similarity">
    <text evidence="1 2">Belongs to the Cu-Zn superoxide dismutase family.</text>
</comment>
<dbReference type="PRINTS" id="PR00068">
    <property type="entry name" value="CUZNDISMTASE"/>
</dbReference>
<dbReference type="EC" id="1.15.1.1" evidence="2"/>
<dbReference type="AlphaFoldDB" id="A0A2W5VWJ2"/>
<dbReference type="PROSITE" id="PS51257">
    <property type="entry name" value="PROKAR_LIPOPROTEIN"/>
    <property type="match status" value="1"/>
</dbReference>
<dbReference type="PANTHER" id="PTHR10003">
    <property type="entry name" value="SUPEROXIDE DISMUTASE CU-ZN -RELATED"/>
    <property type="match status" value="1"/>
</dbReference>
<comment type="cofactor">
    <cofactor evidence="2">
        <name>Cu cation</name>
        <dbReference type="ChEBI" id="CHEBI:23378"/>
    </cofactor>
    <text evidence="2">Binds 1 copper ion per subunit.</text>
</comment>
<evidence type="ECO:0000259" key="4">
    <source>
        <dbReference type="Pfam" id="PF00080"/>
    </source>
</evidence>
<protein>
    <recommendedName>
        <fullName evidence="2">Superoxide dismutase [Cu-Zn]</fullName>
        <ecNumber evidence="2">1.15.1.1</ecNumber>
    </recommendedName>
</protein>